<dbReference type="RefSeq" id="WP_184747177.1">
    <property type="nucleotide sequence ID" value="NZ_JACHGJ010000004.1"/>
</dbReference>
<dbReference type="Proteomes" id="UP000587760">
    <property type="component" value="Unassembled WGS sequence"/>
</dbReference>
<feature type="domain" description="Thioredoxin" evidence="3">
    <location>
        <begin position="12"/>
        <end position="148"/>
    </location>
</feature>
<dbReference type="InterPro" id="IPR036249">
    <property type="entry name" value="Thioredoxin-like_sf"/>
</dbReference>
<evidence type="ECO:0000313" key="5">
    <source>
        <dbReference type="Proteomes" id="UP000587760"/>
    </source>
</evidence>
<feature type="signal peptide" evidence="2">
    <location>
        <begin position="1"/>
        <end position="20"/>
    </location>
</feature>
<evidence type="ECO:0000256" key="1">
    <source>
        <dbReference type="ARBA" id="ARBA00022729"/>
    </source>
</evidence>
<dbReference type="SUPFAM" id="SSF52833">
    <property type="entry name" value="Thioredoxin-like"/>
    <property type="match status" value="1"/>
</dbReference>
<dbReference type="EC" id="5.3.4.1" evidence="4"/>
<dbReference type="InterPro" id="IPR012336">
    <property type="entry name" value="Thioredoxin-like_fold"/>
</dbReference>
<dbReference type="AlphaFoldDB" id="A0A841RAJ1"/>
<dbReference type="InterPro" id="IPR013766">
    <property type="entry name" value="Thioredoxin_domain"/>
</dbReference>
<name>A0A841RAJ1_9SPIO</name>
<dbReference type="PANTHER" id="PTHR15337:SF11">
    <property type="entry name" value="THIOREDOXIN DOMAIN-CONTAINING PROTEIN"/>
    <property type="match status" value="1"/>
</dbReference>
<dbReference type="Pfam" id="PF13098">
    <property type="entry name" value="Thioredoxin_2"/>
    <property type="match status" value="1"/>
</dbReference>
<dbReference type="PROSITE" id="PS51352">
    <property type="entry name" value="THIOREDOXIN_2"/>
    <property type="match status" value="1"/>
</dbReference>
<keyword evidence="5" id="KW-1185">Reference proteome</keyword>
<evidence type="ECO:0000256" key="2">
    <source>
        <dbReference type="SAM" id="SignalP"/>
    </source>
</evidence>
<dbReference type="InterPro" id="IPR051099">
    <property type="entry name" value="AGR/TXD"/>
</dbReference>
<dbReference type="Gene3D" id="3.40.30.10">
    <property type="entry name" value="Glutaredoxin"/>
    <property type="match status" value="1"/>
</dbReference>
<protein>
    <submittedName>
        <fullName evidence="4">Protein disulfide-isomerase</fullName>
        <ecNumber evidence="4">5.3.4.1</ecNumber>
    </submittedName>
</protein>
<keyword evidence="4" id="KW-0413">Isomerase</keyword>
<proteinExistence type="predicted"/>
<gene>
    <name evidence="4" type="ORF">HNR50_002606</name>
</gene>
<evidence type="ECO:0000313" key="4">
    <source>
        <dbReference type="EMBL" id="MBB6480933.1"/>
    </source>
</evidence>
<comment type="caution">
    <text evidence="4">The sequence shown here is derived from an EMBL/GenBank/DDBJ whole genome shotgun (WGS) entry which is preliminary data.</text>
</comment>
<dbReference type="GO" id="GO:0003756">
    <property type="term" value="F:protein disulfide isomerase activity"/>
    <property type="evidence" value="ECO:0007669"/>
    <property type="project" value="UniProtKB-EC"/>
</dbReference>
<keyword evidence="1 2" id="KW-0732">Signal</keyword>
<evidence type="ECO:0000259" key="3">
    <source>
        <dbReference type="PROSITE" id="PS51352"/>
    </source>
</evidence>
<organism evidence="4 5">
    <name type="scientific">Spirochaeta isovalerica</name>
    <dbReference type="NCBI Taxonomy" id="150"/>
    <lineage>
        <taxon>Bacteria</taxon>
        <taxon>Pseudomonadati</taxon>
        <taxon>Spirochaetota</taxon>
        <taxon>Spirochaetia</taxon>
        <taxon>Spirochaetales</taxon>
        <taxon>Spirochaetaceae</taxon>
        <taxon>Spirochaeta</taxon>
    </lineage>
</organism>
<dbReference type="EMBL" id="JACHGJ010000004">
    <property type="protein sequence ID" value="MBB6480933.1"/>
    <property type="molecule type" value="Genomic_DNA"/>
</dbReference>
<accession>A0A841RAJ1</accession>
<feature type="chain" id="PRO_5032703221" evidence="2">
    <location>
        <begin position="21"/>
        <end position="177"/>
    </location>
</feature>
<sequence>MKKTILVISFIMIISSYLTAEAYPPENWNPSLVNAAQQASEENKYLLLNFTGSDWCIWCTRLRDQVFSTDDFKDWADENAVLVYLDFPSERELPQNQITHNSYLQQFLGVKGYPSIWLFDNDFTPLLVTGYREGGSEKYITHLENDRLDIEADQISQFKVQMKDFIETYLKPLNVTP</sequence>
<dbReference type="PANTHER" id="PTHR15337">
    <property type="entry name" value="ANTERIOR GRADIENT PROTEIN-RELATED"/>
    <property type="match status" value="1"/>
</dbReference>
<reference evidence="4 5" key="1">
    <citation type="submission" date="2020-08" db="EMBL/GenBank/DDBJ databases">
        <title>Genomic Encyclopedia of Type Strains, Phase IV (KMG-IV): sequencing the most valuable type-strain genomes for metagenomic binning, comparative biology and taxonomic classification.</title>
        <authorList>
            <person name="Goeker M."/>
        </authorList>
    </citation>
    <scope>NUCLEOTIDE SEQUENCE [LARGE SCALE GENOMIC DNA]</scope>
    <source>
        <strain evidence="4 5">DSM 2461</strain>
    </source>
</reference>